<feature type="transmembrane region" description="Helical" evidence="1">
    <location>
        <begin position="16"/>
        <end position="36"/>
    </location>
</feature>
<gene>
    <name evidence="2" type="ORF">NCTC11470_01882</name>
</gene>
<protein>
    <recommendedName>
        <fullName evidence="4">General secretion pathway protein GspM</fullName>
    </recommendedName>
</protein>
<evidence type="ECO:0000313" key="3">
    <source>
        <dbReference type="Proteomes" id="UP000254835"/>
    </source>
</evidence>
<dbReference type="AlphaFoldDB" id="A0A380PV46"/>
<sequence>MKFKISILRFILNNRWAIFISILFISAAYCSLKFSLENKYLLRKYSKLENNINYHSAVAERLKLRAVSFYDRKNISIKEIENRIALFFNENDISSKLYLLEQDSVLVKIESAKLFKLLDVLFLLSSDKTIIISKVDISISKNLGYVSGEIILQLSQGI</sequence>
<keyword evidence="1" id="KW-1133">Transmembrane helix</keyword>
<accession>A0A380PV46</accession>
<evidence type="ECO:0008006" key="4">
    <source>
        <dbReference type="Google" id="ProtNLM"/>
    </source>
</evidence>
<dbReference type="EMBL" id="UHJA01000001">
    <property type="protein sequence ID" value="SUP76827.1"/>
    <property type="molecule type" value="Genomic_DNA"/>
</dbReference>
<organism evidence="2 3">
    <name type="scientific">Yersinia frederiksenii</name>
    <dbReference type="NCBI Taxonomy" id="29484"/>
    <lineage>
        <taxon>Bacteria</taxon>
        <taxon>Pseudomonadati</taxon>
        <taxon>Pseudomonadota</taxon>
        <taxon>Gammaproteobacteria</taxon>
        <taxon>Enterobacterales</taxon>
        <taxon>Yersiniaceae</taxon>
        <taxon>Yersinia</taxon>
    </lineage>
</organism>
<name>A0A380PV46_YERFR</name>
<keyword evidence="1" id="KW-0812">Transmembrane</keyword>
<keyword evidence="1" id="KW-0472">Membrane</keyword>
<evidence type="ECO:0000313" key="2">
    <source>
        <dbReference type="EMBL" id="SUP76827.1"/>
    </source>
</evidence>
<evidence type="ECO:0000256" key="1">
    <source>
        <dbReference type="SAM" id="Phobius"/>
    </source>
</evidence>
<proteinExistence type="predicted"/>
<reference evidence="2 3" key="1">
    <citation type="submission" date="2018-06" db="EMBL/GenBank/DDBJ databases">
        <authorList>
            <consortium name="Pathogen Informatics"/>
            <person name="Doyle S."/>
        </authorList>
    </citation>
    <scope>NUCLEOTIDE SEQUENCE [LARGE SCALE GENOMIC DNA]</scope>
    <source>
        <strain evidence="2 3">NCTC11470</strain>
    </source>
</reference>
<dbReference type="Proteomes" id="UP000254835">
    <property type="component" value="Unassembled WGS sequence"/>
</dbReference>